<dbReference type="OrthoDB" id="5290051at2"/>
<gene>
    <name evidence="1" type="ORF">A11Q_1088</name>
</gene>
<dbReference type="PATRIC" id="fig|1184267.3.peg.1101"/>
<evidence type="ECO:0008006" key="3">
    <source>
        <dbReference type="Google" id="ProtNLM"/>
    </source>
</evidence>
<dbReference type="RefSeq" id="WP_015469794.1">
    <property type="nucleotide sequence ID" value="NC_020813.1"/>
</dbReference>
<reference evidence="1 2" key="1">
    <citation type="journal article" date="2013" name="ISME J.">
        <title>By their genes ye shall know them: genomic signatures of predatory bacteria.</title>
        <authorList>
            <person name="Pasternak Z."/>
            <person name="Pietrokovski S."/>
            <person name="Rotem O."/>
            <person name="Gophna U."/>
            <person name="Lurie-Weinberger M.N."/>
            <person name="Jurkevitch E."/>
        </authorList>
    </citation>
    <scope>NUCLEOTIDE SEQUENCE [LARGE SCALE GENOMIC DNA]</scope>
    <source>
        <strain evidence="1 2">JSS</strain>
    </source>
</reference>
<evidence type="ECO:0000313" key="2">
    <source>
        <dbReference type="Proteomes" id="UP000012040"/>
    </source>
</evidence>
<protein>
    <recommendedName>
        <fullName evidence="3">PilZ domain-containing protein</fullName>
    </recommendedName>
</protein>
<sequence length="261" mass="29749">MAQEFWVLYDPNQKLQTEKMSDEETQFSLMKMKTKEINGFLIWKNSWPKWRRLKEFLDSDDSPFMSTFLNAGGNDDKGNSASSLQMKPVDQETEKRIQASFSSVQLEEVKLSHALTGEQFSAEQLENSSETAKPTINFKNLDKSSAFSKSNKEDKFKIELLLVSPKGTMFRSIAKNISLSGTFSERIVPDEFHHSPFDLIIINSIGTEDKTKRITLKAKVIITDSSIYLEYINPSEDQKAALRTTLDQYVQASQKLSSQMS</sequence>
<organism evidence="1 2">
    <name type="scientific">Pseudobdellovibrio exovorus JSS</name>
    <dbReference type="NCBI Taxonomy" id="1184267"/>
    <lineage>
        <taxon>Bacteria</taxon>
        <taxon>Pseudomonadati</taxon>
        <taxon>Bdellovibrionota</taxon>
        <taxon>Bdellovibrionia</taxon>
        <taxon>Bdellovibrionales</taxon>
        <taxon>Pseudobdellovibrionaceae</taxon>
        <taxon>Pseudobdellovibrio</taxon>
    </lineage>
</organism>
<dbReference type="EMBL" id="CP003537">
    <property type="protein sequence ID" value="AGH95304.1"/>
    <property type="molecule type" value="Genomic_DNA"/>
</dbReference>
<proteinExistence type="predicted"/>
<dbReference type="Proteomes" id="UP000012040">
    <property type="component" value="Chromosome"/>
</dbReference>
<dbReference type="AlphaFoldDB" id="M4VQ75"/>
<keyword evidence="2" id="KW-1185">Reference proteome</keyword>
<dbReference type="KEGG" id="bex:A11Q_1088"/>
<accession>M4VQ75</accession>
<evidence type="ECO:0000313" key="1">
    <source>
        <dbReference type="EMBL" id="AGH95304.1"/>
    </source>
</evidence>
<dbReference type="HOGENOM" id="CLU_1014359_0_0_7"/>
<name>M4VQ75_9BACT</name>